<gene>
    <name evidence="1" type="ORF">RPR59_12485</name>
</gene>
<accession>A0ABZ0B7L2</accession>
<keyword evidence="2" id="KW-1185">Reference proteome</keyword>
<evidence type="ECO:0000313" key="1">
    <source>
        <dbReference type="EMBL" id="WNO53253.1"/>
    </source>
</evidence>
<protein>
    <recommendedName>
        <fullName evidence="3">Lipoprotein</fullName>
    </recommendedName>
</protein>
<reference evidence="1 2" key="1">
    <citation type="submission" date="2023-09" db="EMBL/GenBank/DDBJ databases">
        <authorList>
            <person name="Rey-Velasco X."/>
        </authorList>
    </citation>
    <scope>NUCLEOTIDE SEQUENCE [LARGE SCALE GENOMIC DNA]</scope>
    <source>
        <strain evidence="1 2">W311</strain>
    </source>
</reference>
<dbReference type="EMBL" id="CP135076">
    <property type="protein sequence ID" value="WNO53253.1"/>
    <property type="molecule type" value="Genomic_DNA"/>
</dbReference>
<dbReference type="PROSITE" id="PS51257">
    <property type="entry name" value="PROKAR_LIPOPROTEIN"/>
    <property type="match status" value="1"/>
</dbReference>
<dbReference type="Proteomes" id="UP001302249">
    <property type="component" value="Chromosome"/>
</dbReference>
<organism evidence="1 2">
    <name type="scientific">Stakelama saccharophila</name>
    <dbReference type="NCBI Taxonomy" id="3075605"/>
    <lineage>
        <taxon>Bacteria</taxon>
        <taxon>Pseudomonadati</taxon>
        <taxon>Pseudomonadota</taxon>
        <taxon>Alphaproteobacteria</taxon>
        <taxon>Sphingomonadales</taxon>
        <taxon>Sphingomonadaceae</taxon>
        <taxon>Stakelama</taxon>
    </lineage>
</organism>
<name>A0ABZ0B7L2_9SPHN</name>
<dbReference type="RefSeq" id="WP_313914535.1">
    <property type="nucleotide sequence ID" value="NZ_CP135076.1"/>
</dbReference>
<proteinExistence type="predicted"/>
<sequence>MFRYTLPFLTILAGCAMSPADQERQAAADASARAQIASKLQGLEPGEPVSCISRTQVRQADLLRGTILYHASGDLIYRNDLGRGCGNFDFDNDVLQTRSTINQICAGDIFTTVSRADGHFTGSCSFGKFTPYRRAEGEEP</sequence>
<evidence type="ECO:0000313" key="2">
    <source>
        <dbReference type="Proteomes" id="UP001302249"/>
    </source>
</evidence>
<evidence type="ECO:0008006" key="3">
    <source>
        <dbReference type="Google" id="ProtNLM"/>
    </source>
</evidence>